<organism evidence="2 3">
    <name type="scientific">Fodinibius roseus</name>
    <dbReference type="NCBI Taxonomy" id="1194090"/>
    <lineage>
        <taxon>Bacteria</taxon>
        <taxon>Pseudomonadati</taxon>
        <taxon>Balneolota</taxon>
        <taxon>Balneolia</taxon>
        <taxon>Balneolales</taxon>
        <taxon>Balneolaceae</taxon>
        <taxon>Fodinibius</taxon>
    </lineage>
</organism>
<dbReference type="InterPro" id="IPR052339">
    <property type="entry name" value="Fe-S_Maturation_MIP18"/>
</dbReference>
<dbReference type="PANTHER" id="PTHR42831">
    <property type="entry name" value="FE-S PROTEIN MATURATION AUXILIARY FACTOR YITW"/>
    <property type="match status" value="1"/>
</dbReference>
<dbReference type="Proteomes" id="UP000184041">
    <property type="component" value="Unassembled WGS sequence"/>
</dbReference>
<dbReference type="RefSeq" id="WP_073064888.1">
    <property type="nucleotide sequence ID" value="NZ_FQUS01000013.1"/>
</dbReference>
<accession>A0A1M5EKE9</accession>
<gene>
    <name evidence="2" type="ORF">SAMN05443144_11382</name>
</gene>
<dbReference type="Pfam" id="PF01883">
    <property type="entry name" value="FeS_assembly_P"/>
    <property type="match status" value="1"/>
</dbReference>
<dbReference type="Gene3D" id="3.30.300.130">
    <property type="entry name" value="Fe-S cluster assembly (FSCA)"/>
    <property type="match status" value="1"/>
</dbReference>
<dbReference type="InterPro" id="IPR002744">
    <property type="entry name" value="MIP18-like"/>
</dbReference>
<dbReference type="OrthoDB" id="9805360at2"/>
<proteinExistence type="predicted"/>
<dbReference type="AlphaFoldDB" id="A0A1M5EKE9"/>
<dbReference type="EMBL" id="FQUS01000013">
    <property type="protein sequence ID" value="SHF79522.1"/>
    <property type="molecule type" value="Genomic_DNA"/>
</dbReference>
<protein>
    <submittedName>
        <fullName evidence="2">Metal-sulfur cluster biosynthetic enzyme</fullName>
    </submittedName>
</protein>
<evidence type="ECO:0000259" key="1">
    <source>
        <dbReference type="Pfam" id="PF01883"/>
    </source>
</evidence>
<dbReference type="STRING" id="1194090.SAMN05443144_11382"/>
<evidence type="ECO:0000313" key="2">
    <source>
        <dbReference type="EMBL" id="SHF79522.1"/>
    </source>
</evidence>
<evidence type="ECO:0000313" key="3">
    <source>
        <dbReference type="Proteomes" id="UP000184041"/>
    </source>
</evidence>
<dbReference type="PANTHER" id="PTHR42831:SF1">
    <property type="entry name" value="FE-S PROTEIN MATURATION AUXILIARY FACTOR YITW"/>
    <property type="match status" value="1"/>
</dbReference>
<dbReference type="InterPro" id="IPR034904">
    <property type="entry name" value="FSCA_dom_sf"/>
</dbReference>
<feature type="domain" description="MIP18 family-like" evidence="1">
    <location>
        <begin position="12"/>
        <end position="77"/>
    </location>
</feature>
<sequence length="111" mass="12766">MNRNTPSISLRRIVRQLRDVIDPELGVNIVDLGLVYNIMSADGKVIVEYTTTTPGCPMRRYLQQQIEEALSSIEEIEEYETTLVWEPDWTVDMIDGEVEFFAHPPPRAQKS</sequence>
<name>A0A1M5EKE9_9BACT</name>
<dbReference type="SUPFAM" id="SSF117916">
    <property type="entry name" value="Fe-S cluster assembly (FSCA) domain-like"/>
    <property type="match status" value="1"/>
</dbReference>
<reference evidence="2 3" key="1">
    <citation type="submission" date="2016-11" db="EMBL/GenBank/DDBJ databases">
        <authorList>
            <person name="Jaros S."/>
            <person name="Januszkiewicz K."/>
            <person name="Wedrychowicz H."/>
        </authorList>
    </citation>
    <scope>NUCLEOTIDE SEQUENCE [LARGE SCALE GENOMIC DNA]</scope>
    <source>
        <strain evidence="2 3">DSM 21986</strain>
    </source>
</reference>
<keyword evidence="3" id="KW-1185">Reference proteome</keyword>